<evidence type="ECO:0000313" key="3">
    <source>
        <dbReference type="Proteomes" id="UP001153642"/>
    </source>
</evidence>
<dbReference type="InterPro" id="IPR012337">
    <property type="entry name" value="RNaseH-like_sf"/>
</dbReference>
<protein>
    <submittedName>
        <fullName evidence="2">IS982 family transposase</fullName>
    </submittedName>
</protein>
<dbReference type="EMBL" id="JAPMUA010000002">
    <property type="protein sequence ID" value="MDG3585567.1"/>
    <property type="molecule type" value="Genomic_DNA"/>
</dbReference>
<sequence>MLSIDKITEIFYLIDEFCKEFEKVTHESALEKDTASKKRNRKSKLSDSEVITIMVLFHYKQFRSLKQKVHMQGEFPQTVSYNRFVELQQRAVLPMAIFLKTCCLGRCTGISFIDSTPLRACHIKREKQHKTFKGMAVKGQCSIGWFFGFKLHLIVNDRGEILDFMLTQGNVDDREPLKNMGFHKRIFGKIYGDKGYIGKDLFEQLIVDGVHLVTKIRKNMKNCLMLLQDKVMLRKRALIETINDELKNQCQIEHTRHRSFENFITNLLSGLIAYSFFDKKPSLNLEIIDERLVA</sequence>
<accession>A0ABT6FQM2</accession>
<organism evidence="2 3">
    <name type="scientific">Galbibacter pacificus</name>
    <dbReference type="NCBI Taxonomy" id="2996052"/>
    <lineage>
        <taxon>Bacteria</taxon>
        <taxon>Pseudomonadati</taxon>
        <taxon>Bacteroidota</taxon>
        <taxon>Flavobacteriia</taxon>
        <taxon>Flavobacteriales</taxon>
        <taxon>Flavobacteriaceae</taxon>
        <taxon>Galbibacter</taxon>
    </lineage>
</organism>
<proteinExistence type="predicted"/>
<dbReference type="Pfam" id="PF13612">
    <property type="entry name" value="DDE_Tnp_1_3"/>
    <property type="match status" value="1"/>
</dbReference>
<dbReference type="SUPFAM" id="SSF53098">
    <property type="entry name" value="Ribonuclease H-like"/>
    <property type="match status" value="1"/>
</dbReference>
<name>A0ABT6FQM2_9FLAO</name>
<dbReference type="InterPro" id="IPR025668">
    <property type="entry name" value="Tnp_DDE_dom"/>
</dbReference>
<dbReference type="RefSeq" id="WP_277899170.1">
    <property type="nucleotide sequence ID" value="NZ_JAPMUA010000002.1"/>
</dbReference>
<comment type="caution">
    <text evidence="2">The sequence shown here is derived from an EMBL/GenBank/DDBJ whole genome shotgun (WGS) entry which is preliminary data.</text>
</comment>
<reference evidence="2" key="1">
    <citation type="submission" date="2022-11" db="EMBL/GenBank/DDBJ databases">
        <title>High-quality draft genome sequence of Galbibacter sp. strain CMA-7.</title>
        <authorList>
            <person name="Wei L."/>
            <person name="Dong C."/>
            <person name="Shao Z."/>
        </authorList>
    </citation>
    <scope>NUCLEOTIDE SEQUENCE</scope>
    <source>
        <strain evidence="2">CMA-7</strain>
    </source>
</reference>
<evidence type="ECO:0000259" key="1">
    <source>
        <dbReference type="Pfam" id="PF13612"/>
    </source>
</evidence>
<dbReference type="Proteomes" id="UP001153642">
    <property type="component" value="Unassembled WGS sequence"/>
</dbReference>
<feature type="domain" description="Transposase DDE" evidence="1">
    <location>
        <begin position="105"/>
        <end position="259"/>
    </location>
</feature>
<gene>
    <name evidence="2" type="ORF">OSR52_06765</name>
</gene>
<keyword evidence="3" id="KW-1185">Reference proteome</keyword>
<dbReference type="NCBIfam" id="NF033520">
    <property type="entry name" value="transpos_IS982"/>
    <property type="match status" value="1"/>
</dbReference>
<evidence type="ECO:0000313" key="2">
    <source>
        <dbReference type="EMBL" id="MDG3585567.1"/>
    </source>
</evidence>